<organism evidence="1 2">
    <name type="scientific">Giardia duodenalis assemblage B</name>
    <dbReference type="NCBI Taxonomy" id="1394984"/>
    <lineage>
        <taxon>Eukaryota</taxon>
        <taxon>Metamonada</taxon>
        <taxon>Diplomonadida</taxon>
        <taxon>Hexamitidae</taxon>
        <taxon>Giardiinae</taxon>
        <taxon>Giardia</taxon>
    </lineage>
</organism>
<evidence type="ECO:0000313" key="2">
    <source>
        <dbReference type="Proteomes" id="UP000070089"/>
    </source>
</evidence>
<dbReference type="VEuPathDB" id="GiardiaDB:QR46_0605"/>
<comment type="caution">
    <text evidence="1">The sequence shown here is derived from an EMBL/GenBank/DDBJ whole genome shotgun (WGS) entry which is preliminary data.</text>
</comment>
<dbReference type="OrthoDB" id="10255760at2759"/>
<dbReference type="AlphaFoldDB" id="A0A132NZB5"/>
<reference evidence="1 2" key="1">
    <citation type="journal article" date="2015" name="Mol. Biochem. Parasitol.">
        <title>Identification of polymorphic genes for use in assemblage B genotyping assays through comparative genomics of multiple assemblage B Giardia duodenalis isolates.</title>
        <authorList>
            <person name="Wielinga C."/>
            <person name="Thompson R.C."/>
            <person name="Monis P."/>
            <person name="Ryan U."/>
        </authorList>
    </citation>
    <scope>NUCLEOTIDE SEQUENCE [LARGE SCALE GENOMIC DNA]</scope>
    <source>
        <strain evidence="1 2">BAH15c1</strain>
    </source>
</reference>
<evidence type="ECO:0000313" key="1">
    <source>
        <dbReference type="EMBL" id="KWX15404.1"/>
    </source>
</evidence>
<sequence>MLHRAALCCPDHTLLWAVCAPIRAGLIFLSLATRSVILQIPYSEIRTLSLDSRSATLLRISLRHGVTVLLWCDTAELLAEEIAKSGKAEDGEGQEKDGAMFSCSISTGSYVLHPTVVTVGSLHVIVHTSDILLKCPVAEILEICDLGHPCVIDLRCLSKRLVLEFAKREDASKCRTLLSGYILLKMLKLNEKSQIKQLYVAPVAQTSMLWAGGPVSNL</sequence>
<protein>
    <recommendedName>
        <fullName evidence="3">SWF/SNF family helicase</fullName>
    </recommendedName>
</protein>
<proteinExistence type="predicted"/>
<gene>
    <name evidence="1" type="ORF">QR46_0605</name>
</gene>
<dbReference type="EMBL" id="JXTI01000009">
    <property type="protein sequence ID" value="KWX15404.1"/>
    <property type="molecule type" value="Genomic_DNA"/>
</dbReference>
<name>A0A132NZB5_GIAIN</name>
<evidence type="ECO:0008006" key="3">
    <source>
        <dbReference type="Google" id="ProtNLM"/>
    </source>
</evidence>
<dbReference type="Proteomes" id="UP000070089">
    <property type="component" value="Unassembled WGS sequence"/>
</dbReference>
<accession>A0A132NZB5</accession>